<keyword evidence="1" id="KW-0812">Transmembrane</keyword>
<dbReference type="EMBL" id="JARGEQ010000040">
    <property type="protein sequence ID" value="MDF1585717.1"/>
    <property type="molecule type" value="Genomic_DNA"/>
</dbReference>
<dbReference type="InterPro" id="IPR018710">
    <property type="entry name" value="DUF2232"/>
</dbReference>
<keyword evidence="1" id="KW-1133">Transmembrane helix</keyword>
<feature type="transmembrane region" description="Helical" evidence="1">
    <location>
        <begin position="211"/>
        <end position="229"/>
    </location>
</feature>
<dbReference type="RefSeq" id="WP_327788132.1">
    <property type="nucleotide sequence ID" value="NZ_JARGEQ010000040.1"/>
</dbReference>
<sequence>MGRAAAFTALAGLASATLFLSLVFGATGAPALFYFVQLPLLITGFGLGFQAAAAAAAGAGLLITLLGDVVLLGVFVAVEVVPVLLLVHAALLWRAREDGGREWFPAGAMLGRLVLYVLIAGGAALLWLDARSGGLGLLFGELADELANHAGDPALGARLASALAGASVWLPGVAALSLAAMALLNALVAQLVMVRAGRALRPSPDIVAFEVPSWCLPGAVVGALALLLGGEPLAHLGGLALLLCGLPFLFQGLAVIHALVRRRASGRAPLVMVYLLLVLFSWPLLPGVALLGLVESWAGLRRRFA</sequence>
<feature type="transmembrane region" description="Helical" evidence="1">
    <location>
        <begin position="69"/>
        <end position="91"/>
    </location>
</feature>
<evidence type="ECO:0000313" key="2">
    <source>
        <dbReference type="EMBL" id="MDF1585717.1"/>
    </source>
</evidence>
<reference evidence="2 3" key="1">
    <citation type="submission" date="2023-03" db="EMBL/GenBank/DDBJ databases">
        <title>YIM 152171 draft genome.</title>
        <authorList>
            <person name="Yang Z."/>
        </authorList>
    </citation>
    <scope>NUCLEOTIDE SEQUENCE [LARGE SCALE GENOMIC DNA]</scope>
    <source>
        <strain evidence="2 3">YIM 152171</strain>
    </source>
</reference>
<protein>
    <submittedName>
        <fullName evidence="2">DUF2232 domain-containing protein</fullName>
    </submittedName>
</protein>
<evidence type="ECO:0000313" key="3">
    <source>
        <dbReference type="Proteomes" id="UP001301140"/>
    </source>
</evidence>
<gene>
    <name evidence="2" type="ORF">PZ740_04870</name>
</gene>
<dbReference type="Proteomes" id="UP001301140">
    <property type="component" value="Unassembled WGS sequence"/>
</dbReference>
<name>A0AAP3XQW0_9PROT</name>
<dbReference type="AlphaFoldDB" id="A0AAP3XQW0"/>
<feature type="transmembrane region" description="Helical" evidence="1">
    <location>
        <begin position="103"/>
        <end position="128"/>
    </location>
</feature>
<keyword evidence="3" id="KW-1185">Reference proteome</keyword>
<evidence type="ECO:0000256" key="1">
    <source>
        <dbReference type="SAM" id="Phobius"/>
    </source>
</evidence>
<proteinExistence type="predicted"/>
<feature type="transmembrane region" description="Helical" evidence="1">
    <location>
        <begin position="41"/>
        <end position="62"/>
    </location>
</feature>
<feature type="transmembrane region" description="Helical" evidence="1">
    <location>
        <begin position="272"/>
        <end position="294"/>
    </location>
</feature>
<feature type="transmembrane region" description="Helical" evidence="1">
    <location>
        <begin position="168"/>
        <end position="191"/>
    </location>
</feature>
<feature type="transmembrane region" description="Helical" evidence="1">
    <location>
        <begin position="236"/>
        <end position="260"/>
    </location>
</feature>
<dbReference type="Pfam" id="PF09991">
    <property type="entry name" value="DUF2232"/>
    <property type="match status" value="1"/>
</dbReference>
<organism evidence="2 3">
    <name type="scientific">Marinimicrococcus flavescens</name>
    <dbReference type="NCBI Taxonomy" id="3031815"/>
    <lineage>
        <taxon>Bacteria</taxon>
        <taxon>Pseudomonadati</taxon>
        <taxon>Pseudomonadota</taxon>
        <taxon>Alphaproteobacteria</taxon>
        <taxon>Geminicoccales</taxon>
        <taxon>Geminicoccaceae</taxon>
        <taxon>Marinimicrococcus</taxon>
    </lineage>
</organism>
<comment type="caution">
    <text evidence="2">The sequence shown here is derived from an EMBL/GenBank/DDBJ whole genome shotgun (WGS) entry which is preliminary data.</text>
</comment>
<accession>A0AAP3XQW0</accession>
<keyword evidence="1" id="KW-0472">Membrane</keyword>